<dbReference type="Gene3D" id="3.10.150.10">
    <property type="entry name" value="DNA Polymerase III, subunit A, domain 2"/>
    <property type="match status" value="1"/>
</dbReference>
<keyword evidence="15" id="KW-1185">Reference proteome</keyword>
<dbReference type="SUPFAM" id="SSF55979">
    <property type="entry name" value="DNA clamp"/>
    <property type="match status" value="3"/>
</dbReference>
<evidence type="ECO:0000256" key="7">
    <source>
        <dbReference type="ARBA" id="ARBA00022695"/>
    </source>
</evidence>
<dbReference type="EC" id="2.7.7.7" evidence="14"/>
<evidence type="ECO:0000259" key="11">
    <source>
        <dbReference type="Pfam" id="PF00712"/>
    </source>
</evidence>
<evidence type="ECO:0000313" key="15">
    <source>
        <dbReference type="Proteomes" id="UP000501728"/>
    </source>
</evidence>
<sequence length="365" mass="41563">MELKINKLILDAAIERVAKAIDPNPFIPVMKGILIKAEDSKIVLIGSNGEISIKHEIQANINAEIITPGIILVELGIFKNIIKRLDGDLLLKSDEKNLEISTKNDNYRLNLYSTYDYPEIDFTVYGDKISINWDDLKSLAKDVIFAASTNEMNLILCCINISAQNHMLKFLTTDRYRYAEEKKAIAEDVDFNISILAKNIRDILNFEYNGKVTLNISDQKVLFEMDGTIIQSKVIDQVYQDVSKIVPKEFENEIKISKKELSSLLSKASVIITENYNKIKLHVTHDLLTILSTRDEVANAEVKTENFKYDGDDLKLALNSRFLKEAISVYDEDLRILLTKDRMRIVIKSDSKPDVLQLITPQKGF</sequence>
<dbReference type="SMART" id="SM00480">
    <property type="entry name" value="POL3Bc"/>
    <property type="match status" value="1"/>
</dbReference>
<keyword evidence="9" id="KW-0239">DNA-directed DNA polymerase</keyword>
<dbReference type="InterPro" id="IPR001001">
    <property type="entry name" value="DNA_polIII_beta"/>
</dbReference>
<keyword evidence="7 14" id="KW-0548">Nucleotidyltransferase</keyword>
<dbReference type="Gene3D" id="3.70.10.10">
    <property type="match status" value="1"/>
</dbReference>
<evidence type="ECO:0000256" key="1">
    <source>
        <dbReference type="ARBA" id="ARBA00002266"/>
    </source>
</evidence>
<comment type="similarity">
    <text evidence="3">Belongs to the beta sliding clamp family.</text>
</comment>
<dbReference type="GO" id="GO:0008408">
    <property type="term" value="F:3'-5' exonuclease activity"/>
    <property type="evidence" value="ECO:0007669"/>
    <property type="project" value="InterPro"/>
</dbReference>
<evidence type="ECO:0000259" key="13">
    <source>
        <dbReference type="Pfam" id="PF02768"/>
    </source>
</evidence>
<evidence type="ECO:0000256" key="10">
    <source>
        <dbReference type="ARBA" id="ARBA00023125"/>
    </source>
</evidence>
<comment type="subcellular location">
    <subcellularLocation>
        <location evidence="2">Cytoplasm</location>
    </subcellularLocation>
</comment>
<feature type="domain" description="DNA polymerase III beta sliding clamp C-terminal" evidence="13">
    <location>
        <begin position="244"/>
        <end position="361"/>
    </location>
</feature>
<gene>
    <name evidence="14" type="primary">dnaN</name>
    <name evidence="14" type="ORF">HGG64_01120</name>
</gene>
<evidence type="ECO:0000256" key="2">
    <source>
        <dbReference type="ARBA" id="ARBA00004496"/>
    </source>
</evidence>
<dbReference type="InterPro" id="IPR022635">
    <property type="entry name" value="DNA_polIII_beta_C"/>
</dbReference>
<dbReference type="InterPro" id="IPR046938">
    <property type="entry name" value="DNA_clamp_sf"/>
</dbReference>
<dbReference type="InterPro" id="IPR022634">
    <property type="entry name" value="DNA_polIII_beta_N"/>
</dbReference>
<dbReference type="GO" id="GO:0005737">
    <property type="term" value="C:cytoplasm"/>
    <property type="evidence" value="ECO:0007669"/>
    <property type="project" value="UniProtKB-SubCell"/>
</dbReference>
<dbReference type="EMBL" id="CP051480">
    <property type="protein sequence ID" value="QJG66311.1"/>
    <property type="molecule type" value="Genomic_DNA"/>
</dbReference>
<evidence type="ECO:0000256" key="5">
    <source>
        <dbReference type="ARBA" id="ARBA00022490"/>
    </source>
</evidence>
<dbReference type="RefSeq" id="WP_169580134.1">
    <property type="nucleotide sequence ID" value="NZ_CP051480.1"/>
</dbReference>
<evidence type="ECO:0000313" key="14">
    <source>
        <dbReference type="EMBL" id="QJG66311.1"/>
    </source>
</evidence>
<evidence type="ECO:0000256" key="8">
    <source>
        <dbReference type="ARBA" id="ARBA00022705"/>
    </source>
</evidence>
<comment type="function">
    <text evidence="1">Confers DNA tethering and processivity to DNA polymerases and other proteins. Acts as a clamp, forming a ring around DNA (a reaction catalyzed by the clamp-loading complex) which diffuses in an ATP-independent manner freely and bidirectionally along dsDNA. Initially characterized for its ability to contact the catalytic subunit of DNA polymerase III (Pol III), a complex, multichain enzyme responsible for most of the replicative synthesis in bacteria; Pol III exhibits 3'-5' exonuclease proofreading activity. The beta chain is required for initiation of replication as well as for processivity of DNA replication.</text>
</comment>
<feature type="domain" description="DNA polymerase III beta sliding clamp N-terminal" evidence="11">
    <location>
        <begin position="1"/>
        <end position="120"/>
    </location>
</feature>
<keyword evidence="8" id="KW-0235">DNA replication</keyword>
<dbReference type="Pfam" id="PF02768">
    <property type="entry name" value="DNA_pol3_beta_3"/>
    <property type="match status" value="1"/>
</dbReference>
<dbReference type="PANTHER" id="PTHR30478">
    <property type="entry name" value="DNA POLYMERASE III SUBUNIT BETA"/>
    <property type="match status" value="1"/>
</dbReference>
<dbReference type="Pfam" id="PF00712">
    <property type="entry name" value="DNA_pol3_beta"/>
    <property type="match status" value="1"/>
</dbReference>
<feature type="domain" description="DNA polymerase III beta sliding clamp central" evidence="12">
    <location>
        <begin position="131"/>
        <end position="239"/>
    </location>
</feature>
<comment type="subunit">
    <text evidence="4">Forms a ring-shaped head-to-tail homodimer around DNA which binds and tethers DNA polymerases and other proteins to the DNA. The DNA replisome complex has a single clamp-loading complex (3 tau and 1 each of delta, delta', psi and chi subunits) which binds 3 Pol III cores (1 core on the leading strand and 2 on the lagging strand) each with a beta sliding clamp dimer. Additional proteins in the replisome are other copies of gamma, psi and chi, Ssb, DNA helicase and RNA primase.</text>
</comment>
<dbReference type="Pfam" id="PF02767">
    <property type="entry name" value="DNA_pol3_beta_2"/>
    <property type="match status" value="1"/>
</dbReference>
<dbReference type="GO" id="GO:0006271">
    <property type="term" value="P:DNA strand elongation involved in DNA replication"/>
    <property type="evidence" value="ECO:0007669"/>
    <property type="project" value="TreeGrafter"/>
</dbReference>
<dbReference type="GO" id="GO:0009360">
    <property type="term" value="C:DNA polymerase III complex"/>
    <property type="evidence" value="ECO:0007669"/>
    <property type="project" value="InterPro"/>
</dbReference>
<dbReference type="InterPro" id="IPR022637">
    <property type="entry name" value="DNA_polIII_beta_cen"/>
</dbReference>
<organism evidence="14 15">
    <name type="scientific">Mycoplasma phocoeninasale</name>
    <dbReference type="NCBI Taxonomy" id="2726117"/>
    <lineage>
        <taxon>Bacteria</taxon>
        <taxon>Bacillati</taxon>
        <taxon>Mycoplasmatota</taxon>
        <taxon>Mollicutes</taxon>
        <taxon>Mycoplasmataceae</taxon>
        <taxon>Mycoplasma</taxon>
    </lineage>
</organism>
<dbReference type="GO" id="GO:0003887">
    <property type="term" value="F:DNA-directed DNA polymerase activity"/>
    <property type="evidence" value="ECO:0007669"/>
    <property type="project" value="UniProtKB-KW"/>
</dbReference>
<keyword evidence="6 14" id="KW-0808">Transferase</keyword>
<accession>A0A858U2X6</accession>
<dbReference type="PANTHER" id="PTHR30478:SF0">
    <property type="entry name" value="BETA SLIDING CLAMP"/>
    <property type="match status" value="1"/>
</dbReference>
<keyword evidence="10" id="KW-0238">DNA-binding</keyword>
<evidence type="ECO:0000256" key="3">
    <source>
        <dbReference type="ARBA" id="ARBA00010752"/>
    </source>
</evidence>
<evidence type="ECO:0000256" key="4">
    <source>
        <dbReference type="ARBA" id="ARBA00011400"/>
    </source>
</evidence>
<keyword evidence="5" id="KW-0963">Cytoplasm</keyword>
<dbReference type="GO" id="GO:0003677">
    <property type="term" value="F:DNA binding"/>
    <property type="evidence" value="ECO:0007669"/>
    <property type="project" value="UniProtKB-KW"/>
</dbReference>
<dbReference type="KEGG" id="mphn:HGG64_01120"/>
<evidence type="ECO:0000256" key="9">
    <source>
        <dbReference type="ARBA" id="ARBA00022932"/>
    </source>
</evidence>
<evidence type="ECO:0000256" key="6">
    <source>
        <dbReference type="ARBA" id="ARBA00022679"/>
    </source>
</evidence>
<evidence type="ECO:0000259" key="12">
    <source>
        <dbReference type="Pfam" id="PF02767"/>
    </source>
</evidence>
<reference evidence="14 15" key="1">
    <citation type="submission" date="2020-04" db="EMBL/GenBank/DDBJ databases">
        <title>Novel Mycoplasma species detected in Phocoena phocoena (harbor porpoise) from the USA.</title>
        <authorList>
            <person name="Volokhov D.V."/>
        </authorList>
    </citation>
    <scope>NUCLEOTIDE SEQUENCE [LARGE SCALE GENOMIC DNA]</scope>
    <source>
        <strain evidence="14 15">C264-NAS</strain>
    </source>
</reference>
<dbReference type="AlphaFoldDB" id="A0A858U2X6"/>
<dbReference type="Proteomes" id="UP000501728">
    <property type="component" value="Chromosome"/>
</dbReference>
<dbReference type="NCBIfam" id="TIGR00663">
    <property type="entry name" value="dnan"/>
    <property type="match status" value="1"/>
</dbReference>
<proteinExistence type="inferred from homology"/>
<protein>
    <submittedName>
        <fullName evidence="14">DNA polymerase III subunit beta</fullName>
        <ecNumber evidence="14">2.7.7.7</ecNumber>
    </submittedName>
</protein>
<name>A0A858U2X6_9MOLU</name>